<gene>
    <name evidence="3" type="primary">acsC</name>
    <name evidence="3" type="ORF">ABG79_01765</name>
</gene>
<keyword evidence="1" id="KW-0812">Transmembrane</keyword>
<comment type="caution">
    <text evidence="3">The sequence shown here is derived from an EMBL/GenBank/DDBJ whole genome shotgun (WGS) entry which is preliminary data.</text>
</comment>
<dbReference type="Proteomes" id="UP000052015">
    <property type="component" value="Unassembled WGS sequence"/>
</dbReference>
<evidence type="ECO:0000259" key="2">
    <source>
        <dbReference type="Pfam" id="PF03599"/>
    </source>
</evidence>
<protein>
    <submittedName>
        <fullName evidence="3">Corrinoid/iron-sulfur protein large subunit</fullName>
    </submittedName>
</protein>
<dbReference type="NCBIfam" id="NF040863">
    <property type="entry name" value="HgcA_corrinoid"/>
    <property type="match status" value="1"/>
</dbReference>
<name>A0A0R3JSA0_CALMK</name>
<evidence type="ECO:0000256" key="1">
    <source>
        <dbReference type="SAM" id="Phobius"/>
    </source>
</evidence>
<feature type="transmembrane region" description="Helical" evidence="1">
    <location>
        <begin position="350"/>
        <end position="371"/>
    </location>
</feature>
<evidence type="ECO:0000313" key="4">
    <source>
        <dbReference type="Proteomes" id="UP000052015"/>
    </source>
</evidence>
<keyword evidence="1" id="KW-0472">Membrane</keyword>
<evidence type="ECO:0000313" key="3">
    <source>
        <dbReference type="EMBL" id="KRQ86384.1"/>
    </source>
</evidence>
<sequence length="372" mass="41689">MVEKKEFSLNSDDYLNINLIDETTSDKHVRHLFDGDVSINNFKVKRIKTKIETKDKLGTIKVRLDIGRNDYAIPPGLYAIGNPDENSLVLATANYKLTIDSLRKELEGLNLWILVLDTKGINVWCAAGKGTFGTKEMINRINKTHLKELLKSRTIILPQLGASSMIAHIVTKITGFKLIYGPVRAKDIKKFLENNFKATEEMRRVTFNMYERLVLTPIEFVHTLRYYPFVFILLIILNTIIGKSNIGKIINVSFLNSFAYLIAAFIGTIIFPILLPYLPFKMFSSKGSVLGILWSVVFCLASNKFLFSGDVINLLGHSLIMTTIVSYLSMNFTGSTTFTSFSGVQKETTVSVPIMIATSVVGLILVILGIII</sequence>
<dbReference type="EMBL" id="LKHP01000010">
    <property type="protein sequence ID" value="KRQ86384.1"/>
    <property type="molecule type" value="Genomic_DNA"/>
</dbReference>
<dbReference type="STRING" id="908809.ABG79_01765"/>
<dbReference type="Gene3D" id="3.40.50.11600">
    <property type="match status" value="1"/>
</dbReference>
<reference evidence="3 4" key="1">
    <citation type="submission" date="2015-09" db="EMBL/GenBank/DDBJ databases">
        <title>Draft genome sequence of a Caloramator mitchellensis, a moderate thermophile from the Great Artesian Basin of Australia.</title>
        <authorList>
            <person name="Patel B.K."/>
        </authorList>
    </citation>
    <scope>NUCLEOTIDE SEQUENCE [LARGE SCALE GENOMIC DNA]</scope>
    <source>
        <strain evidence="3 4">VF08</strain>
    </source>
</reference>
<dbReference type="PATRIC" id="fig|908809.3.peg.1765"/>
<feature type="transmembrane region" description="Helical" evidence="1">
    <location>
        <begin position="226"/>
        <end position="246"/>
    </location>
</feature>
<feature type="domain" description="CO dehydrogenase/acetyl-CoA synthase delta subunit TIM barrel" evidence="2">
    <location>
        <begin position="73"/>
        <end position="191"/>
    </location>
</feature>
<dbReference type="InterPro" id="IPR016041">
    <property type="entry name" value="Ac-CoA_synth_d_su_TIM-brl"/>
</dbReference>
<feature type="transmembrane region" description="Helical" evidence="1">
    <location>
        <begin position="258"/>
        <end position="277"/>
    </location>
</feature>
<feature type="transmembrane region" description="Helical" evidence="1">
    <location>
        <begin position="289"/>
        <end position="307"/>
    </location>
</feature>
<proteinExistence type="predicted"/>
<feature type="transmembrane region" description="Helical" evidence="1">
    <location>
        <begin position="314"/>
        <end position="330"/>
    </location>
</feature>
<dbReference type="AlphaFoldDB" id="A0A0R3JSA0"/>
<organism evidence="3 4">
    <name type="scientific">Caloramator mitchellensis</name>
    <dbReference type="NCBI Taxonomy" id="908809"/>
    <lineage>
        <taxon>Bacteria</taxon>
        <taxon>Bacillati</taxon>
        <taxon>Bacillota</taxon>
        <taxon>Clostridia</taxon>
        <taxon>Eubacteriales</taxon>
        <taxon>Clostridiaceae</taxon>
        <taxon>Caloramator</taxon>
    </lineage>
</organism>
<keyword evidence="1" id="KW-1133">Transmembrane helix</keyword>
<dbReference type="Pfam" id="PF03599">
    <property type="entry name" value="CdhD"/>
    <property type="match status" value="1"/>
</dbReference>
<accession>A0A0R3JSA0</accession>
<keyword evidence="4" id="KW-1185">Reference proteome</keyword>
<dbReference type="OrthoDB" id="2079583at2"/>